<proteinExistence type="predicted"/>
<name>A0A377GEA1_9GAMM</name>
<reference evidence="1 2" key="1">
    <citation type="submission" date="2018-06" db="EMBL/GenBank/DDBJ databases">
        <authorList>
            <consortium name="Pathogen Informatics"/>
            <person name="Doyle S."/>
        </authorList>
    </citation>
    <scope>NUCLEOTIDE SEQUENCE [LARGE SCALE GENOMIC DNA]</scope>
    <source>
        <strain evidence="1 2">NCTC11370</strain>
    </source>
</reference>
<dbReference type="STRING" id="1094715.GCA_000236165_03217"/>
<gene>
    <name evidence="1" type="ORF">NCTC11370_03231</name>
</gene>
<dbReference type="AlphaFoldDB" id="A0A377GEA1"/>
<organism evidence="1 2">
    <name type="scientific">Fluoribacter dumoffii</name>
    <dbReference type="NCBI Taxonomy" id="463"/>
    <lineage>
        <taxon>Bacteria</taxon>
        <taxon>Pseudomonadati</taxon>
        <taxon>Pseudomonadota</taxon>
        <taxon>Gammaproteobacteria</taxon>
        <taxon>Legionellales</taxon>
        <taxon>Legionellaceae</taxon>
        <taxon>Fluoribacter</taxon>
    </lineage>
</organism>
<dbReference type="PROSITE" id="PS51257">
    <property type="entry name" value="PROKAR_LIPOPROTEIN"/>
    <property type="match status" value="1"/>
</dbReference>
<evidence type="ECO:0000313" key="2">
    <source>
        <dbReference type="Proteomes" id="UP000254554"/>
    </source>
</evidence>
<keyword evidence="2" id="KW-1185">Reference proteome</keyword>
<dbReference type="Proteomes" id="UP000254554">
    <property type="component" value="Unassembled WGS sequence"/>
</dbReference>
<sequence>MPLKKPSRLNLLNEFESAPHSTLFNQQTIAAVLSCSTQLLERNRWSGGVVLI</sequence>
<evidence type="ECO:0000313" key="1">
    <source>
        <dbReference type="EMBL" id="STO23125.1"/>
    </source>
</evidence>
<accession>A0A377GEA1</accession>
<dbReference type="EMBL" id="UGGT01000001">
    <property type="protein sequence ID" value="STO23125.1"/>
    <property type="molecule type" value="Genomic_DNA"/>
</dbReference>
<protein>
    <submittedName>
        <fullName evidence="1">Uncharacterized protein</fullName>
    </submittedName>
</protein>